<dbReference type="SUPFAM" id="SSF140931">
    <property type="entry name" value="Fic-like"/>
    <property type="match status" value="1"/>
</dbReference>
<organism evidence="2 3">
    <name type="scientific">Phocaeicola coprocola CAG:162</name>
    <dbReference type="NCBI Taxonomy" id="1263040"/>
    <lineage>
        <taxon>Bacteria</taxon>
        <taxon>Pseudomonadati</taxon>
        <taxon>Bacteroidota</taxon>
        <taxon>Bacteroidia</taxon>
        <taxon>Bacteroidales</taxon>
        <taxon>Bacteroidaceae</taxon>
        <taxon>Phocaeicola</taxon>
    </lineage>
</organism>
<evidence type="ECO:0000313" key="3">
    <source>
        <dbReference type="Proteomes" id="UP000018362"/>
    </source>
</evidence>
<name>R6CL79_9BACT</name>
<dbReference type="PROSITE" id="PS51459">
    <property type="entry name" value="FIDO"/>
    <property type="match status" value="1"/>
</dbReference>
<sequence length="330" mass="37534">MNTQNEIVIYQMPNGEMQLDVTVSGETIWLTQRQIAELFGTKVPAISKHLKNIFASGELDRDATISKMETVVNRGFRGASIEIVDHYNLDAILSVGYRVNSKNATAFRIWANKVLKQYLLQGYAINERIASQKFDELSQLVKVLGRTIQNQERLTEDSRSLLNVVVDYTYALDTLDRYDYQELTIEKTTPRATFHATYEKAMEVIRQLHEKFGGSPLFGNEKDDSFKSSIGQIYQTFGGEDLYPSVEEKAAMLLYLVTKNHSFSDGNKRIAATLFLWFLNGNGILYNEDGTKRIADNTLVALTLMIAESRTEEKDTMLKVIVNLINQNNR</sequence>
<dbReference type="EMBL" id="CBCJ010000202">
    <property type="protein sequence ID" value="CDA72321.1"/>
    <property type="molecule type" value="Genomic_DNA"/>
</dbReference>
<dbReference type="PANTHER" id="PTHR35810:SF1">
    <property type="entry name" value="CYTOPLASMIC PROTEIN"/>
    <property type="match status" value="1"/>
</dbReference>
<dbReference type="Pfam" id="PF02661">
    <property type="entry name" value="Fic"/>
    <property type="match status" value="1"/>
</dbReference>
<dbReference type="RefSeq" id="WP_022125065.1">
    <property type="nucleotide sequence ID" value="NZ_FR880888.1"/>
</dbReference>
<dbReference type="InterPro" id="IPR003812">
    <property type="entry name" value="Fido"/>
</dbReference>
<proteinExistence type="predicted"/>
<gene>
    <name evidence="2" type="ORF">BN509_00492</name>
</gene>
<evidence type="ECO:0000259" key="1">
    <source>
        <dbReference type="PROSITE" id="PS51459"/>
    </source>
</evidence>
<dbReference type="InterPro" id="IPR053737">
    <property type="entry name" value="Type_II_TA_Toxin"/>
</dbReference>
<dbReference type="PANTHER" id="PTHR35810">
    <property type="entry name" value="CYTOPLASMIC PROTEIN-RELATED"/>
    <property type="match status" value="1"/>
</dbReference>
<dbReference type="Pfam" id="PF13310">
    <property type="entry name" value="Virulence_RhuM"/>
    <property type="match status" value="1"/>
</dbReference>
<dbReference type="Proteomes" id="UP000018362">
    <property type="component" value="Unassembled WGS sequence"/>
</dbReference>
<evidence type="ECO:0000313" key="2">
    <source>
        <dbReference type="EMBL" id="CDA72321.1"/>
    </source>
</evidence>
<protein>
    <submittedName>
        <fullName evidence="2">Phosphoribosylaminoimidazolesuccinocarboxamide synthase</fullName>
    </submittedName>
</protein>
<comment type="caution">
    <text evidence="2">The sequence shown here is derived from an EMBL/GenBank/DDBJ whole genome shotgun (WGS) entry which is preliminary data.</text>
</comment>
<reference evidence="2" key="1">
    <citation type="submission" date="2012-11" db="EMBL/GenBank/DDBJ databases">
        <title>Dependencies among metagenomic species, viruses, plasmids and units of genetic variation.</title>
        <authorList>
            <person name="Nielsen H.B."/>
            <person name="Almeida M."/>
            <person name="Juncker A.S."/>
            <person name="Rasmussen S."/>
            <person name="Li J."/>
            <person name="Sunagawa S."/>
            <person name="Plichta D."/>
            <person name="Gautier L."/>
            <person name="Le Chatelier E."/>
            <person name="Peletier E."/>
            <person name="Bonde I."/>
            <person name="Nielsen T."/>
            <person name="Manichanh C."/>
            <person name="Arumugam M."/>
            <person name="Batto J."/>
            <person name="Santos M.B.Q.D."/>
            <person name="Blom N."/>
            <person name="Borruel N."/>
            <person name="Burgdorf K.S."/>
            <person name="Boumezbeur F."/>
            <person name="Casellas F."/>
            <person name="Dore J."/>
            <person name="Guarner F."/>
            <person name="Hansen T."/>
            <person name="Hildebrand F."/>
            <person name="Kaas R.S."/>
            <person name="Kennedy S."/>
            <person name="Kristiansen K."/>
            <person name="Kultima J.R."/>
            <person name="Leonard P."/>
            <person name="Levenez F."/>
            <person name="Lund O."/>
            <person name="Moumen B."/>
            <person name="Le Paslier D."/>
            <person name="Pons N."/>
            <person name="Pedersen O."/>
            <person name="Prifti E."/>
            <person name="Qin J."/>
            <person name="Raes J."/>
            <person name="Tap J."/>
            <person name="Tims S."/>
            <person name="Ussery D.W."/>
            <person name="Yamada T."/>
            <person name="MetaHit consortium"/>
            <person name="Renault P."/>
            <person name="Sicheritz-Ponten T."/>
            <person name="Bork P."/>
            <person name="Wang J."/>
            <person name="Brunak S."/>
            <person name="Ehrlich S.D."/>
        </authorList>
    </citation>
    <scope>NUCLEOTIDE SEQUENCE [LARGE SCALE GENOMIC DNA]</scope>
</reference>
<dbReference type="InterPro" id="IPR036597">
    <property type="entry name" value="Fido-like_dom_sf"/>
</dbReference>
<dbReference type="AlphaFoldDB" id="R6CL79"/>
<accession>R6CL79</accession>
<dbReference type="Gene3D" id="1.20.120.1870">
    <property type="entry name" value="Fic/DOC protein, Fido domain"/>
    <property type="match status" value="1"/>
</dbReference>
<feature type="domain" description="Fido" evidence="1">
    <location>
        <begin position="200"/>
        <end position="327"/>
    </location>
</feature>
<dbReference type="InterPro" id="IPR011204">
    <property type="entry name" value="Virulence_RhuM-like"/>
</dbReference>